<gene>
    <name evidence="7" type="ORF">BCR37DRAFT_345373</name>
</gene>
<dbReference type="InterPro" id="IPR020472">
    <property type="entry name" value="WD40_PAC1"/>
</dbReference>
<evidence type="ECO:0000313" key="7">
    <source>
        <dbReference type="EMBL" id="ORY84755.1"/>
    </source>
</evidence>
<dbReference type="Proteomes" id="UP000193685">
    <property type="component" value="Unassembled WGS sequence"/>
</dbReference>
<name>A0A1Y2FPW6_PROLT</name>
<reference evidence="7 8" key="1">
    <citation type="submission" date="2016-07" db="EMBL/GenBank/DDBJ databases">
        <title>Pervasive Adenine N6-methylation of Active Genes in Fungi.</title>
        <authorList>
            <consortium name="DOE Joint Genome Institute"/>
            <person name="Mondo S.J."/>
            <person name="Dannebaum R.O."/>
            <person name="Kuo R.C."/>
            <person name="Labutti K."/>
            <person name="Haridas S."/>
            <person name="Kuo A."/>
            <person name="Salamov A."/>
            <person name="Ahrendt S.R."/>
            <person name="Lipzen A."/>
            <person name="Sullivan W."/>
            <person name="Andreopoulos W.B."/>
            <person name="Clum A."/>
            <person name="Lindquist E."/>
            <person name="Daum C."/>
            <person name="Ramamoorthy G.K."/>
            <person name="Gryganskyi A."/>
            <person name="Culley D."/>
            <person name="Magnuson J.K."/>
            <person name="James T.Y."/>
            <person name="O'Malley M.A."/>
            <person name="Stajich J.E."/>
            <person name="Spatafora J.W."/>
            <person name="Visel A."/>
            <person name="Grigoriev I.V."/>
        </authorList>
    </citation>
    <scope>NUCLEOTIDE SEQUENCE [LARGE SCALE GENOMIC DNA]</scope>
    <source>
        <strain evidence="7 8">12-1054</strain>
    </source>
</reference>
<evidence type="ECO:0000256" key="5">
    <source>
        <dbReference type="SAM" id="MobiDB-lite"/>
    </source>
</evidence>
<dbReference type="InterPro" id="IPR001680">
    <property type="entry name" value="WD40_rpt"/>
</dbReference>
<evidence type="ECO:0000259" key="6">
    <source>
        <dbReference type="PROSITE" id="PS50181"/>
    </source>
</evidence>
<proteinExistence type="predicted"/>
<dbReference type="SUPFAM" id="SSF81383">
    <property type="entry name" value="F-box domain"/>
    <property type="match status" value="1"/>
</dbReference>
<dbReference type="PROSITE" id="PS50181">
    <property type="entry name" value="FBOX"/>
    <property type="match status" value="1"/>
</dbReference>
<comment type="caution">
    <text evidence="7">The sequence shown here is derived from an EMBL/GenBank/DDBJ whole genome shotgun (WGS) entry which is preliminary data.</text>
</comment>
<dbReference type="Gene3D" id="2.130.10.10">
    <property type="entry name" value="YVTN repeat-like/Quinoprotein amine dehydrogenase"/>
    <property type="match status" value="1"/>
</dbReference>
<feature type="repeat" description="WD" evidence="4">
    <location>
        <begin position="299"/>
        <end position="349"/>
    </location>
</feature>
<evidence type="ECO:0000256" key="2">
    <source>
        <dbReference type="ARBA" id="ARBA00022737"/>
    </source>
</evidence>
<dbReference type="EMBL" id="MCFI01000005">
    <property type="protein sequence ID" value="ORY84755.1"/>
    <property type="molecule type" value="Genomic_DNA"/>
</dbReference>
<dbReference type="Pfam" id="PF00400">
    <property type="entry name" value="WD40"/>
    <property type="match status" value="6"/>
</dbReference>
<feature type="repeat" description="WD" evidence="4">
    <location>
        <begin position="430"/>
        <end position="469"/>
    </location>
</feature>
<dbReference type="Gene3D" id="1.20.1280.50">
    <property type="match status" value="1"/>
</dbReference>
<dbReference type="SUPFAM" id="SSF50978">
    <property type="entry name" value="WD40 repeat-like"/>
    <property type="match status" value="1"/>
</dbReference>
<dbReference type="SMART" id="SM00256">
    <property type="entry name" value="FBOX"/>
    <property type="match status" value="1"/>
</dbReference>
<dbReference type="OMA" id="AMVPWED"/>
<accession>A0A1Y2FPW6</accession>
<dbReference type="SMART" id="SM00320">
    <property type="entry name" value="WD40"/>
    <property type="match status" value="6"/>
</dbReference>
<dbReference type="AlphaFoldDB" id="A0A1Y2FPW6"/>
<evidence type="ECO:0000256" key="3">
    <source>
        <dbReference type="ARBA" id="ARBA00022786"/>
    </source>
</evidence>
<dbReference type="InterPro" id="IPR036047">
    <property type="entry name" value="F-box-like_dom_sf"/>
</dbReference>
<dbReference type="PROSITE" id="PS50082">
    <property type="entry name" value="WD_REPEATS_2"/>
    <property type="match status" value="6"/>
</dbReference>
<feature type="repeat" description="WD" evidence="4">
    <location>
        <begin position="259"/>
        <end position="298"/>
    </location>
</feature>
<dbReference type="InterPro" id="IPR015943">
    <property type="entry name" value="WD40/YVTN_repeat-like_dom_sf"/>
</dbReference>
<dbReference type="PROSITE" id="PS00678">
    <property type="entry name" value="WD_REPEATS_1"/>
    <property type="match status" value="3"/>
</dbReference>
<dbReference type="PANTHER" id="PTHR19872:SF9">
    <property type="entry name" value="UBIQUITIN-BINDING SDF UBIQUITIN LIGASE COMPLEX SUBUNIT"/>
    <property type="match status" value="1"/>
</dbReference>
<dbReference type="InterPro" id="IPR051075">
    <property type="entry name" value="SCF_subunit_WD-repeat"/>
</dbReference>
<evidence type="ECO:0000256" key="1">
    <source>
        <dbReference type="ARBA" id="ARBA00022574"/>
    </source>
</evidence>
<dbReference type="GeneID" id="63784219"/>
<dbReference type="InterPro" id="IPR001810">
    <property type="entry name" value="F-box_dom"/>
</dbReference>
<feature type="repeat" description="WD" evidence="4">
    <location>
        <begin position="470"/>
        <end position="509"/>
    </location>
</feature>
<organism evidence="7 8">
    <name type="scientific">Protomyces lactucae-debilis</name>
    <dbReference type="NCBI Taxonomy" id="2754530"/>
    <lineage>
        <taxon>Eukaryota</taxon>
        <taxon>Fungi</taxon>
        <taxon>Dikarya</taxon>
        <taxon>Ascomycota</taxon>
        <taxon>Taphrinomycotina</taxon>
        <taxon>Taphrinomycetes</taxon>
        <taxon>Taphrinales</taxon>
        <taxon>Protomycetaceae</taxon>
        <taxon>Protomyces</taxon>
    </lineage>
</organism>
<dbReference type="InterPro" id="IPR036322">
    <property type="entry name" value="WD40_repeat_dom_sf"/>
</dbReference>
<dbReference type="OrthoDB" id="190105at2759"/>
<sequence length="567" mass="62663">MEGSLSPISPVIRPGLRPPTPAASPAPVDRIPLWQDAEDPVLRDTRAHFAALKSIERQRYLAELLNLCTSYELASVAAYVSPRLKKDFLKCLPVELALRILTYIDDPKTLARSAQVSKYWHALLNDDLAWKRLCRLHRYRRLSSLPTPSIKRTPTLTGESPYFSAPEGLGVIPLQTTTRISTGAAADRKAIPTSYKSHFKQRYMIDANWRSGGTTLARHITDDFATVTWSTLTDNYIVLGLDNAKIYVFARDGRFLRTLSGHESGVWTLDVIGDTLVSGGCDKVLRSWDLPSGKCLRVMRGHTSTVRCIEIAKAIPSTSAVSGQHLVVSGSRDATIRVWDYDTGLCKHVLIGHTDSVRCLKVSGDMVASGSYDLTCKLWSLADGSLLRTFSGHAMQIYSIGFNGSIIATGSLDATIRVWSVKTGECLGKLSGHTSLVGQLQMRHPLLVTGGPDGSIRVWNLDSMKCIHHLAGHDNSVTTLQFDDNRIVSGSSDGLTKVWDLETGALVRELTEQSQQVWRVAFSDDIAVVMCMREDRSCLEVISFFPRDQVEQPVRELRPLMPGDMIV</sequence>
<feature type="region of interest" description="Disordered" evidence="5">
    <location>
        <begin position="1"/>
        <end position="29"/>
    </location>
</feature>
<dbReference type="CDD" id="cd00200">
    <property type="entry name" value="WD40"/>
    <property type="match status" value="1"/>
</dbReference>
<keyword evidence="8" id="KW-1185">Reference proteome</keyword>
<protein>
    <submittedName>
        <fullName evidence="7">WD40-repeat-containing domain protein</fullName>
    </submittedName>
</protein>
<dbReference type="RefSeq" id="XP_040726538.1">
    <property type="nucleotide sequence ID" value="XM_040867620.1"/>
</dbReference>
<keyword evidence="2" id="KW-0677">Repeat</keyword>
<keyword evidence="1 4" id="KW-0853">WD repeat</keyword>
<evidence type="ECO:0000313" key="8">
    <source>
        <dbReference type="Proteomes" id="UP000193685"/>
    </source>
</evidence>
<dbReference type="Pfam" id="PF12937">
    <property type="entry name" value="F-box-like"/>
    <property type="match status" value="1"/>
</dbReference>
<evidence type="ECO:0000256" key="4">
    <source>
        <dbReference type="PROSITE-ProRule" id="PRU00221"/>
    </source>
</evidence>
<dbReference type="PROSITE" id="PS50294">
    <property type="entry name" value="WD_REPEATS_REGION"/>
    <property type="match status" value="5"/>
</dbReference>
<feature type="repeat" description="WD" evidence="4">
    <location>
        <begin position="350"/>
        <end position="389"/>
    </location>
</feature>
<feature type="domain" description="F-box" evidence="6">
    <location>
        <begin position="86"/>
        <end position="133"/>
    </location>
</feature>
<dbReference type="InterPro" id="IPR019775">
    <property type="entry name" value="WD40_repeat_CS"/>
</dbReference>
<dbReference type="PRINTS" id="PR00320">
    <property type="entry name" value="GPROTEINBRPT"/>
</dbReference>
<dbReference type="PANTHER" id="PTHR19872">
    <property type="entry name" value="UBIQUITIN LIGASE SPECIFICITY FACTOR/HREP PROTEIN"/>
    <property type="match status" value="1"/>
</dbReference>
<dbReference type="STRING" id="56484.A0A1Y2FPW6"/>
<feature type="repeat" description="WD" evidence="4">
    <location>
        <begin position="390"/>
        <end position="429"/>
    </location>
</feature>
<keyword evidence="3" id="KW-0833">Ubl conjugation pathway</keyword>